<accession>A0A426Y8K2</accession>
<name>A0A426Y8K2_ENSVE</name>
<dbReference type="Proteomes" id="UP000287651">
    <property type="component" value="Unassembled WGS sequence"/>
</dbReference>
<evidence type="ECO:0000313" key="3">
    <source>
        <dbReference type="Proteomes" id="UP000287651"/>
    </source>
</evidence>
<dbReference type="AlphaFoldDB" id="A0A426Y8K2"/>
<reference evidence="2 3" key="1">
    <citation type="journal article" date="2014" name="Agronomy (Basel)">
        <title>A Draft Genome Sequence for Ensete ventricosum, the Drought-Tolerant Tree Against Hunger.</title>
        <authorList>
            <person name="Harrison J."/>
            <person name="Moore K.A."/>
            <person name="Paszkiewicz K."/>
            <person name="Jones T."/>
            <person name="Grant M."/>
            <person name="Ambacheew D."/>
            <person name="Muzemil S."/>
            <person name="Studholme D.J."/>
        </authorList>
    </citation>
    <scope>NUCLEOTIDE SEQUENCE [LARGE SCALE GENOMIC DNA]</scope>
</reference>
<proteinExistence type="predicted"/>
<evidence type="ECO:0000256" key="1">
    <source>
        <dbReference type="SAM" id="MobiDB-lite"/>
    </source>
</evidence>
<organism evidence="2 3">
    <name type="scientific">Ensete ventricosum</name>
    <name type="common">Abyssinian banana</name>
    <name type="synonym">Musa ensete</name>
    <dbReference type="NCBI Taxonomy" id="4639"/>
    <lineage>
        <taxon>Eukaryota</taxon>
        <taxon>Viridiplantae</taxon>
        <taxon>Streptophyta</taxon>
        <taxon>Embryophyta</taxon>
        <taxon>Tracheophyta</taxon>
        <taxon>Spermatophyta</taxon>
        <taxon>Magnoliopsida</taxon>
        <taxon>Liliopsida</taxon>
        <taxon>Zingiberales</taxon>
        <taxon>Musaceae</taxon>
        <taxon>Ensete</taxon>
    </lineage>
</organism>
<dbReference type="EMBL" id="AMZH03014184">
    <property type="protein sequence ID" value="RRT48061.1"/>
    <property type="molecule type" value="Genomic_DNA"/>
</dbReference>
<sequence length="173" mass="20523">MKSHLESDDFHPVIGFWRPYQLPPASPSQIPCRLTLWTHFRPNYARSIVDWMKSRGSSIDALARQLAHDYRGIGGRENLWSPRGGDPINRNHPTRGHSRSSELDQDEYLSLDQIKRLLRMPNPMKNPWESRDQTKYYHFYRDYGHDTKGCHDLQNQTEELIRKGYLRCYVKRP</sequence>
<protein>
    <submittedName>
        <fullName evidence="2">Uncharacterized protein</fullName>
    </submittedName>
</protein>
<comment type="caution">
    <text evidence="2">The sequence shown here is derived from an EMBL/GenBank/DDBJ whole genome shotgun (WGS) entry which is preliminary data.</text>
</comment>
<feature type="region of interest" description="Disordered" evidence="1">
    <location>
        <begin position="78"/>
        <end position="104"/>
    </location>
</feature>
<gene>
    <name evidence="2" type="ORF">B296_00043355</name>
</gene>
<evidence type="ECO:0000313" key="2">
    <source>
        <dbReference type="EMBL" id="RRT48061.1"/>
    </source>
</evidence>